<dbReference type="EMBL" id="JAPWTK010000050">
    <property type="protein sequence ID" value="KAJ8954248.1"/>
    <property type="molecule type" value="Genomic_DNA"/>
</dbReference>
<reference evidence="2" key="1">
    <citation type="journal article" date="2023" name="Insect Mol. Biol.">
        <title>Genome sequencing provides insights into the evolution of gene families encoding plant cell wall-degrading enzymes in longhorned beetles.</title>
        <authorList>
            <person name="Shin N.R."/>
            <person name="Okamura Y."/>
            <person name="Kirsch R."/>
            <person name="Pauchet Y."/>
        </authorList>
    </citation>
    <scope>NUCLEOTIDE SEQUENCE</scope>
    <source>
        <strain evidence="2">AMC_N1</strain>
    </source>
</reference>
<feature type="compositionally biased region" description="Low complexity" evidence="1">
    <location>
        <begin position="114"/>
        <end position="127"/>
    </location>
</feature>
<dbReference type="AlphaFoldDB" id="A0AAV8YQQ7"/>
<sequence length="218" mass="24799">MKNARNLANDNNNEIIEKVERVEVKTEKPYSPPAERSERAPQAVQLSPRSISDRLKQPKLQQKLSDVQAKSLSPEPPLSPVPQPQVNSQPDDRNKGVNFKLGKIGKQASEQEEPIAPQIQSPPQAEPQRSKQASTYNQSLKQRINNLVLKTLQENTGRERQNLLNHQTHSDSWKAKLFQNTRVICSVRECQMVIDDIMSKAAPRNGDQAWPFTPIERW</sequence>
<keyword evidence="3" id="KW-1185">Reference proteome</keyword>
<comment type="caution">
    <text evidence="2">The sequence shown here is derived from an EMBL/GenBank/DDBJ whole genome shotgun (WGS) entry which is preliminary data.</text>
</comment>
<evidence type="ECO:0000313" key="3">
    <source>
        <dbReference type="Proteomes" id="UP001162162"/>
    </source>
</evidence>
<proteinExistence type="predicted"/>
<dbReference type="Proteomes" id="UP001162162">
    <property type="component" value="Unassembled WGS sequence"/>
</dbReference>
<accession>A0AAV8YQQ7</accession>
<feature type="compositionally biased region" description="Pro residues" evidence="1">
    <location>
        <begin position="74"/>
        <end position="83"/>
    </location>
</feature>
<organism evidence="2 3">
    <name type="scientific">Aromia moschata</name>
    <dbReference type="NCBI Taxonomy" id="1265417"/>
    <lineage>
        <taxon>Eukaryota</taxon>
        <taxon>Metazoa</taxon>
        <taxon>Ecdysozoa</taxon>
        <taxon>Arthropoda</taxon>
        <taxon>Hexapoda</taxon>
        <taxon>Insecta</taxon>
        <taxon>Pterygota</taxon>
        <taxon>Neoptera</taxon>
        <taxon>Endopterygota</taxon>
        <taxon>Coleoptera</taxon>
        <taxon>Polyphaga</taxon>
        <taxon>Cucujiformia</taxon>
        <taxon>Chrysomeloidea</taxon>
        <taxon>Cerambycidae</taxon>
        <taxon>Cerambycinae</taxon>
        <taxon>Callichromatini</taxon>
        <taxon>Aromia</taxon>
    </lineage>
</organism>
<feature type="region of interest" description="Disordered" evidence="1">
    <location>
        <begin position="1"/>
        <end position="136"/>
    </location>
</feature>
<feature type="compositionally biased region" description="Basic and acidic residues" evidence="1">
    <location>
        <begin position="15"/>
        <end position="28"/>
    </location>
</feature>
<evidence type="ECO:0000256" key="1">
    <source>
        <dbReference type="SAM" id="MobiDB-lite"/>
    </source>
</evidence>
<feature type="compositionally biased region" description="Low complexity" evidence="1">
    <location>
        <begin position="1"/>
        <end position="14"/>
    </location>
</feature>
<evidence type="ECO:0000313" key="2">
    <source>
        <dbReference type="EMBL" id="KAJ8954248.1"/>
    </source>
</evidence>
<feature type="compositionally biased region" description="Polar residues" evidence="1">
    <location>
        <begin position="59"/>
        <end position="70"/>
    </location>
</feature>
<gene>
    <name evidence="2" type="ORF">NQ318_005844</name>
</gene>
<name>A0AAV8YQQ7_9CUCU</name>
<protein>
    <submittedName>
        <fullName evidence="2">Uncharacterized protein</fullName>
    </submittedName>
</protein>